<evidence type="ECO:0000313" key="3">
    <source>
        <dbReference type="Proteomes" id="UP000241818"/>
    </source>
</evidence>
<name>A0A2T3BBQ7_AMORE</name>
<sequence>MEFLLEKGFDINALEFAQEPEFPEQYESRIYGTPLHYAAAWGLEDRFEFLLQKGADPNILGYNYKTKEHWGTALDWQKLNEEDEGCYSERIRELLDDKAKE</sequence>
<dbReference type="AlphaFoldDB" id="A0A2T3BBQ7"/>
<organism evidence="2 3">
    <name type="scientific">Amorphotheca resinae ATCC 22711</name>
    <dbReference type="NCBI Taxonomy" id="857342"/>
    <lineage>
        <taxon>Eukaryota</taxon>
        <taxon>Fungi</taxon>
        <taxon>Dikarya</taxon>
        <taxon>Ascomycota</taxon>
        <taxon>Pezizomycotina</taxon>
        <taxon>Leotiomycetes</taxon>
        <taxon>Helotiales</taxon>
        <taxon>Amorphothecaceae</taxon>
        <taxon>Amorphotheca</taxon>
    </lineage>
</organism>
<dbReference type="EMBL" id="KZ679007">
    <property type="protein sequence ID" value="PSS25709.1"/>
    <property type="molecule type" value="Genomic_DNA"/>
</dbReference>
<keyword evidence="3" id="KW-1185">Reference proteome</keyword>
<dbReference type="InParanoid" id="A0A2T3BBQ7"/>
<dbReference type="PROSITE" id="PS50297">
    <property type="entry name" value="ANK_REP_REGION"/>
    <property type="match status" value="1"/>
</dbReference>
<dbReference type="Gene3D" id="1.25.40.20">
    <property type="entry name" value="Ankyrin repeat-containing domain"/>
    <property type="match status" value="1"/>
</dbReference>
<protein>
    <submittedName>
        <fullName evidence="2">Uncharacterized protein</fullName>
    </submittedName>
</protein>
<keyword evidence="1" id="KW-0040">ANK repeat</keyword>
<evidence type="ECO:0000256" key="1">
    <source>
        <dbReference type="PROSITE-ProRule" id="PRU00023"/>
    </source>
</evidence>
<dbReference type="InterPro" id="IPR036770">
    <property type="entry name" value="Ankyrin_rpt-contain_sf"/>
</dbReference>
<dbReference type="PROSITE" id="PS50088">
    <property type="entry name" value="ANK_REPEAT"/>
    <property type="match status" value="1"/>
</dbReference>
<reference evidence="2 3" key="1">
    <citation type="journal article" date="2018" name="New Phytol.">
        <title>Comparative genomics and transcriptomics depict ericoid mycorrhizal fungi as versatile saprotrophs and plant mutualists.</title>
        <authorList>
            <person name="Martino E."/>
            <person name="Morin E."/>
            <person name="Grelet G.A."/>
            <person name="Kuo A."/>
            <person name="Kohler A."/>
            <person name="Daghino S."/>
            <person name="Barry K.W."/>
            <person name="Cichocki N."/>
            <person name="Clum A."/>
            <person name="Dockter R.B."/>
            <person name="Hainaut M."/>
            <person name="Kuo R.C."/>
            <person name="LaButti K."/>
            <person name="Lindahl B.D."/>
            <person name="Lindquist E.A."/>
            <person name="Lipzen A."/>
            <person name="Khouja H.R."/>
            <person name="Magnuson J."/>
            <person name="Murat C."/>
            <person name="Ohm R.A."/>
            <person name="Singer S.W."/>
            <person name="Spatafora J.W."/>
            <person name="Wang M."/>
            <person name="Veneault-Fourrey C."/>
            <person name="Henrissat B."/>
            <person name="Grigoriev I.V."/>
            <person name="Martin F.M."/>
            <person name="Perotto S."/>
        </authorList>
    </citation>
    <scope>NUCLEOTIDE SEQUENCE [LARGE SCALE GENOMIC DNA]</scope>
    <source>
        <strain evidence="2 3">ATCC 22711</strain>
    </source>
</reference>
<dbReference type="Proteomes" id="UP000241818">
    <property type="component" value="Unassembled WGS sequence"/>
</dbReference>
<dbReference type="SUPFAM" id="SSF48403">
    <property type="entry name" value="Ankyrin repeat"/>
    <property type="match status" value="1"/>
</dbReference>
<feature type="repeat" description="ANK" evidence="1">
    <location>
        <begin position="33"/>
        <end position="62"/>
    </location>
</feature>
<gene>
    <name evidence="2" type="ORF">M430DRAFT_33318</name>
</gene>
<dbReference type="Pfam" id="PF00023">
    <property type="entry name" value="Ank"/>
    <property type="match status" value="1"/>
</dbReference>
<proteinExistence type="predicted"/>
<dbReference type="InterPro" id="IPR002110">
    <property type="entry name" value="Ankyrin_rpt"/>
</dbReference>
<dbReference type="GeneID" id="36574426"/>
<evidence type="ECO:0000313" key="2">
    <source>
        <dbReference type="EMBL" id="PSS25709.1"/>
    </source>
</evidence>
<dbReference type="OrthoDB" id="3491075at2759"/>
<accession>A0A2T3BBQ7</accession>
<dbReference type="RefSeq" id="XP_024724308.1">
    <property type="nucleotide sequence ID" value="XM_024866345.1"/>
</dbReference>